<reference evidence="4" key="2">
    <citation type="submission" date="2019-02" db="EMBL/GenBank/DDBJ databases">
        <title>Granulicella sibirica sp. nov., a psychrotolerant acidobacterium isolated from an organic soil layer in forested tundra, West Siberia.</title>
        <authorList>
            <person name="Oshkin I.Y."/>
            <person name="Kulichevskaya I.S."/>
            <person name="Rijpstra W.I.C."/>
            <person name="Sinninghe Damste J.S."/>
            <person name="Rakitin A.L."/>
            <person name="Ravin N.V."/>
            <person name="Dedysh S.N."/>
        </authorList>
    </citation>
    <scope>NUCLEOTIDE SEQUENCE [LARGE SCALE GENOMIC DNA]</scope>
    <source>
        <strain evidence="4">AF10</strain>
    </source>
</reference>
<dbReference type="CDD" id="cd04301">
    <property type="entry name" value="NAT_SF"/>
    <property type="match status" value="1"/>
</dbReference>
<dbReference type="SUPFAM" id="SSF55729">
    <property type="entry name" value="Acyl-CoA N-acyltransferases (Nat)"/>
    <property type="match status" value="1"/>
</dbReference>
<comment type="caution">
    <text evidence="3">The sequence shown here is derived from an EMBL/GenBank/DDBJ whole genome shotgun (WGS) entry which is preliminary data.</text>
</comment>
<dbReference type="AlphaFoldDB" id="A0A4Q0T2E8"/>
<sequence length="276" mass="31061">MNAEDTLLRDKRDISPVSLRIAPLTIQDEFERCVELQLAVWKYDAADLIPRRVFLLAQRIGGQVFGAFDESREGQPDAIVAFAMSLPGYRDGMPYLHSHMLAVLPEYRNFGIGRRLKLAQRNDAIARGFDLMEWTFDPLEIKNAHLNIARLGAICRRYAPDFYGSSSSPLQGGLPTDRLYAEWWLRSERVQRILNPDTAKQTDEAPRTRVTVPHQIQSWKQDPAHNADALALQTRNREALQAAFASGLAVTGYERTPEGDGAFLLGPTTLNRSNPT</sequence>
<dbReference type="PANTHER" id="PTHR41700:SF1">
    <property type="entry name" value="N-ACETYLTRANSFERASE DOMAIN-CONTAINING PROTEIN"/>
    <property type="match status" value="1"/>
</dbReference>
<dbReference type="Gene3D" id="3.40.630.30">
    <property type="match status" value="1"/>
</dbReference>
<evidence type="ECO:0000259" key="2">
    <source>
        <dbReference type="Pfam" id="PF00583"/>
    </source>
</evidence>
<gene>
    <name evidence="3" type="ORF">GRAN_2513</name>
</gene>
<keyword evidence="4" id="KW-1185">Reference proteome</keyword>
<evidence type="ECO:0000313" key="3">
    <source>
        <dbReference type="EMBL" id="RXH55656.1"/>
    </source>
</evidence>
<dbReference type="InterPro" id="IPR000182">
    <property type="entry name" value="GNAT_dom"/>
</dbReference>
<dbReference type="InterPro" id="IPR038764">
    <property type="entry name" value="GNAT_N_AcTrfase_prd"/>
</dbReference>
<dbReference type="Proteomes" id="UP000289437">
    <property type="component" value="Unassembled WGS sequence"/>
</dbReference>
<dbReference type="InterPro" id="IPR016181">
    <property type="entry name" value="Acyl_CoA_acyltransferase"/>
</dbReference>
<feature type="region of interest" description="Disordered" evidence="1">
    <location>
        <begin position="199"/>
        <end position="223"/>
    </location>
</feature>
<keyword evidence="3" id="KW-0808">Transferase</keyword>
<reference evidence="3 4" key="1">
    <citation type="submission" date="2018-11" db="EMBL/GenBank/DDBJ databases">
        <authorList>
            <person name="Mardanov A.V."/>
            <person name="Ravin N.V."/>
            <person name="Dedysh S.N."/>
        </authorList>
    </citation>
    <scope>NUCLEOTIDE SEQUENCE [LARGE SCALE GENOMIC DNA]</scope>
    <source>
        <strain evidence="3 4">AF10</strain>
    </source>
</reference>
<dbReference type="OrthoDB" id="9797990at2"/>
<feature type="region of interest" description="Disordered" evidence="1">
    <location>
        <begin position="256"/>
        <end position="276"/>
    </location>
</feature>
<name>A0A4Q0T2E8_9BACT</name>
<evidence type="ECO:0000256" key="1">
    <source>
        <dbReference type="SAM" id="MobiDB-lite"/>
    </source>
</evidence>
<feature type="domain" description="N-acetyltransferase" evidence="2">
    <location>
        <begin position="67"/>
        <end position="134"/>
    </location>
</feature>
<evidence type="ECO:0000313" key="4">
    <source>
        <dbReference type="Proteomes" id="UP000289437"/>
    </source>
</evidence>
<dbReference type="Pfam" id="PF00583">
    <property type="entry name" value="Acetyltransf_1"/>
    <property type="match status" value="1"/>
</dbReference>
<proteinExistence type="predicted"/>
<dbReference type="PANTHER" id="PTHR41700">
    <property type="entry name" value="GCN5-RELATED N-ACETYLTRANSFERASE"/>
    <property type="match status" value="1"/>
</dbReference>
<dbReference type="RefSeq" id="WP_128913271.1">
    <property type="nucleotide sequence ID" value="NZ_RDSM01000002.1"/>
</dbReference>
<protein>
    <submittedName>
        <fullName evidence="3">GCN5-related N-acetyltransferase</fullName>
    </submittedName>
</protein>
<accession>A0A4Q0T2E8</accession>
<dbReference type="GO" id="GO:0016747">
    <property type="term" value="F:acyltransferase activity, transferring groups other than amino-acyl groups"/>
    <property type="evidence" value="ECO:0007669"/>
    <property type="project" value="InterPro"/>
</dbReference>
<dbReference type="EMBL" id="RDSM01000002">
    <property type="protein sequence ID" value="RXH55656.1"/>
    <property type="molecule type" value="Genomic_DNA"/>
</dbReference>
<organism evidence="3 4">
    <name type="scientific">Granulicella sibirica</name>
    <dbReference type="NCBI Taxonomy" id="2479048"/>
    <lineage>
        <taxon>Bacteria</taxon>
        <taxon>Pseudomonadati</taxon>
        <taxon>Acidobacteriota</taxon>
        <taxon>Terriglobia</taxon>
        <taxon>Terriglobales</taxon>
        <taxon>Acidobacteriaceae</taxon>
        <taxon>Granulicella</taxon>
    </lineage>
</organism>